<dbReference type="HOGENOM" id="CLU_130786_0_0_2"/>
<proteinExistence type="predicted"/>
<dbReference type="Pfam" id="PF19128">
    <property type="entry name" value="DUF5811"/>
    <property type="match status" value="1"/>
</dbReference>
<dbReference type="eggNOG" id="arCOG04759">
    <property type="taxonomic scope" value="Archaea"/>
</dbReference>
<dbReference type="OrthoDB" id="201266at2157"/>
<dbReference type="Proteomes" id="UP000002698">
    <property type="component" value="Chromosome"/>
</dbReference>
<evidence type="ECO:0000256" key="1">
    <source>
        <dbReference type="SAM" id="MobiDB-lite"/>
    </source>
</evidence>
<dbReference type="GeneID" id="3702075"/>
<accession>A0A1U7EYK2</accession>
<dbReference type="STRING" id="348780.NP_4482A"/>
<organism evidence="2 3">
    <name type="scientific">Natronomonas pharaonis (strain ATCC 35678 / DSM 2160 / CIP 103997 / JCM 8858 / NBRC 14720 / NCIMB 2260 / Gabara)</name>
    <name type="common">Halobacterium pharaonis</name>
    <dbReference type="NCBI Taxonomy" id="348780"/>
    <lineage>
        <taxon>Archaea</taxon>
        <taxon>Methanobacteriati</taxon>
        <taxon>Methanobacteriota</taxon>
        <taxon>Stenosarchaea group</taxon>
        <taxon>Halobacteria</taxon>
        <taxon>Halobacteriales</taxon>
        <taxon>Natronomonadaceae</taxon>
        <taxon>Natronomonas</taxon>
    </lineage>
</organism>
<evidence type="ECO:0000313" key="3">
    <source>
        <dbReference type="Proteomes" id="UP000002698"/>
    </source>
</evidence>
<dbReference type="EMBL" id="CR936257">
    <property type="protein sequence ID" value="CAI50332.1"/>
    <property type="molecule type" value="Genomic_DNA"/>
</dbReference>
<dbReference type="RefSeq" id="WP_011323947.1">
    <property type="nucleotide sequence ID" value="NC_007426.1"/>
</dbReference>
<gene>
    <name evidence="2" type="ordered locus">NP_4482A</name>
</gene>
<evidence type="ECO:0000313" key="2">
    <source>
        <dbReference type="EMBL" id="CAI50332.1"/>
    </source>
</evidence>
<dbReference type="AlphaFoldDB" id="A0A1U7EYK2"/>
<dbReference type="InterPro" id="IPR043835">
    <property type="entry name" value="DUF5811"/>
</dbReference>
<dbReference type="KEGG" id="nph:NP_4482A"/>
<protein>
    <submittedName>
        <fullName evidence="2">Uncharacterized protein</fullName>
    </submittedName>
</protein>
<dbReference type="EnsemblBacteria" id="CAI50332">
    <property type="protein sequence ID" value="CAI50332"/>
    <property type="gene ID" value="NP_4482A"/>
</dbReference>
<feature type="region of interest" description="Disordered" evidence="1">
    <location>
        <begin position="1"/>
        <end position="22"/>
    </location>
</feature>
<keyword evidence="3" id="KW-1185">Reference proteome</keyword>
<reference evidence="2 3" key="1">
    <citation type="journal article" date="2005" name="Genome Res.">
        <title>Living with two extremes: conclusions from the genome sequence of Natronomonas pharaonis.</title>
        <authorList>
            <person name="Falb M."/>
            <person name="Pfeiffer F."/>
            <person name="Palm P."/>
            <person name="Rodewald K."/>
            <person name="Hickmann V."/>
            <person name="Tittor J."/>
            <person name="Oesterhelt D."/>
        </authorList>
    </citation>
    <scope>NUCLEOTIDE SEQUENCE [LARGE SCALE GENOMIC DNA]</scope>
    <source>
        <strain evidence="3">ATCC 35678 / DSM 2160 / CIP 103997 / JCM 8858 / NBRC 14720 / NCIMB 2260 / Gabara</strain>
    </source>
</reference>
<name>A0A1U7EYK2_NATPD</name>
<sequence length="109" mass="11102">MHGNTPYAGAPAADAEPTPEHRRALRRELVSVAASTRDLLSDEFVVGGEVADGGDGSLRATIAIRPPAGGVVSAGLDPEDNTETVARKLAAGAVFEAKRAGRDVKPTAG</sequence>